<feature type="non-terminal residue" evidence="1">
    <location>
        <position position="108"/>
    </location>
</feature>
<protein>
    <submittedName>
        <fullName evidence="1">Putative reverse transcriptase domain-containing protein</fullName>
    </submittedName>
</protein>
<accession>A0A699SS41</accession>
<dbReference type="EMBL" id="BKCJ011182614">
    <property type="protein sequence ID" value="GFD00101.1"/>
    <property type="molecule type" value="Genomic_DNA"/>
</dbReference>
<organism evidence="1">
    <name type="scientific">Tanacetum cinerariifolium</name>
    <name type="common">Dalmatian daisy</name>
    <name type="synonym">Chrysanthemum cinerariifolium</name>
    <dbReference type="NCBI Taxonomy" id="118510"/>
    <lineage>
        <taxon>Eukaryota</taxon>
        <taxon>Viridiplantae</taxon>
        <taxon>Streptophyta</taxon>
        <taxon>Embryophyta</taxon>
        <taxon>Tracheophyta</taxon>
        <taxon>Spermatophyta</taxon>
        <taxon>Magnoliopsida</taxon>
        <taxon>eudicotyledons</taxon>
        <taxon>Gunneridae</taxon>
        <taxon>Pentapetalae</taxon>
        <taxon>asterids</taxon>
        <taxon>campanulids</taxon>
        <taxon>Asterales</taxon>
        <taxon>Asteraceae</taxon>
        <taxon>Asteroideae</taxon>
        <taxon>Anthemideae</taxon>
        <taxon>Anthemidinae</taxon>
        <taxon>Tanacetum</taxon>
    </lineage>
</organism>
<dbReference type="GO" id="GO:0003964">
    <property type="term" value="F:RNA-directed DNA polymerase activity"/>
    <property type="evidence" value="ECO:0007669"/>
    <property type="project" value="UniProtKB-KW"/>
</dbReference>
<name>A0A699SS41_TANCI</name>
<sequence length="108" mass="12321">GKHTEFSVDDDGFVWFKDRLCVPSDQALREKVMTKAHSPSFTVHPEIRGLRLVFGRDYRKLRELGLSSVQHVILKPMNEVGEHLIEGPELIKITNEKVAVAKEKLKEA</sequence>
<proteinExistence type="predicted"/>
<keyword evidence="1" id="KW-0808">Transferase</keyword>
<dbReference type="AlphaFoldDB" id="A0A699SS41"/>
<evidence type="ECO:0000313" key="1">
    <source>
        <dbReference type="EMBL" id="GFD00101.1"/>
    </source>
</evidence>
<keyword evidence="1" id="KW-0695">RNA-directed DNA polymerase</keyword>
<keyword evidence="1" id="KW-0548">Nucleotidyltransferase</keyword>
<reference evidence="1" key="1">
    <citation type="journal article" date="2019" name="Sci. Rep.">
        <title>Draft genome of Tanacetum cinerariifolium, the natural source of mosquito coil.</title>
        <authorList>
            <person name="Yamashiro T."/>
            <person name="Shiraishi A."/>
            <person name="Satake H."/>
            <person name="Nakayama K."/>
        </authorList>
    </citation>
    <scope>NUCLEOTIDE SEQUENCE</scope>
</reference>
<comment type="caution">
    <text evidence="1">The sequence shown here is derived from an EMBL/GenBank/DDBJ whole genome shotgun (WGS) entry which is preliminary data.</text>
</comment>
<feature type="non-terminal residue" evidence="1">
    <location>
        <position position="1"/>
    </location>
</feature>
<gene>
    <name evidence="1" type="ORF">Tci_872070</name>
</gene>